<dbReference type="EMBL" id="JAXIOK010000014">
    <property type="protein sequence ID" value="KAK4755608.1"/>
    <property type="molecule type" value="Genomic_DNA"/>
</dbReference>
<gene>
    <name evidence="10" type="ORF">SAY87_009365</name>
</gene>
<name>A0AAN7JVK0_9MYRT</name>
<comment type="similarity">
    <text evidence="2">Belongs to the AB hydrolase superfamily. Lipase family.</text>
</comment>
<dbReference type="AlphaFoldDB" id="A0AAN7JVK0"/>
<dbReference type="Proteomes" id="UP001345219">
    <property type="component" value="Chromosome 8"/>
</dbReference>
<dbReference type="InterPro" id="IPR029058">
    <property type="entry name" value="AB_hydrolase_fold"/>
</dbReference>
<reference evidence="10 11" key="1">
    <citation type="journal article" date="2023" name="Hortic Res">
        <title>Pangenome of water caltrop reveals structural variations and asymmetric subgenome divergence after allopolyploidization.</title>
        <authorList>
            <person name="Zhang X."/>
            <person name="Chen Y."/>
            <person name="Wang L."/>
            <person name="Yuan Y."/>
            <person name="Fang M."/>
            <person name="Shi L."/>
            <person name="Lu R."/>
            <person name="Comes H.P."/>
            <person name="Ma Y."/>
            <person name="Chen Y."/>
            <person name="Huang G."/>
            <person name="Zhou Y."/>
            <person name="Zheng Z."/>
            <person name="Qiu Y."/>
        </authorList>
    </citation>
    <scope>NUCLEOTIDE SEQUENCE [LARGE SCALE GENOMIC DNA]</scope>
    <source>
        <tissue evidence="10">Roots</tissue>
    </source>
</reference>
<evidence type="ECO:0000313" key="10">
    <source>
        <dbReference type="EMBL" id="KAK4755608.1"/>
    </source>
</evidence>
<dbReference type="GO" id="GO:0016042">
    <property type="term" value="P:lipid catabolic process"/>
    <property type="evidence" value="ECO:0007669"/>
    <property type="project" value="UniProtKB-KW"/>
</dbReference>
<keyword evidence="4" id="KW-0934">Plastid</keyword>
<keyword evidence="7" id="KW-0442">Lipid degradation</keyword>
<evidence type="ECO:0000256" key="3">
    <source>
        <dbReference type="ARBA" id="ARBA00022528"/>
    </source>
</evidence>
<keyword evidence="8" id="KW-0443">Lipid metabolism</keyword>
<evidence type="ECO:0000313" key="11">
    <source>
        <dbReference type="Proteomes" id="UP001345219"/>
    </source>
</evidence>
<evidence type="ECO:0000256" key="6">
    <source>
        <dbReference type="ARBA" id="ARBA00022946"/>
    </source>
</evidence>
<keyword evidence="5" id="KW-0378">Hydrolase</keyword>
<dbReference type="CDD" id="cd00519">
    <property type="entry name" value="Lipase_3"/>
    <property type="match status" value="1"/>
</dbReference>
<evidence type="ECO:0000259" key="9">
    <source>
        <dbReference type="Pfam" id="PF01764"/>
    </source>
</evidence>
<evidence type="ECO:0000256" key="5">
    <source>
        <dbReference type="ARBA" id="ARBA00022801"/>
    </source>
</evidence>
<evidence type="ECO:0000256" key="2">
    <source>
        <dbReference type="ARBA" id="ARBA00010701"/>
    </source>
</evidence>
<dbReference type="Gene3D" id="3.40.50.1820">
    <property type="entry name" value="alpha/beta hydrolase"/>
    <property type="match status" value="1"/>
</dbReference>
<dbReference type="GO" id="GO:0008970">
    <property type="term" value="F:phospholipase A1 activity"/>
    <property type="evidence" value="ECO:0007669"/>
    <property type="project" value="UniProtKB-ARBA"/>
</dbReference>
<evidence type="ECO:0000256" key="7">
    <source>
        <dbReference type="ARBA" id="ARBA00022963"/>
    </source>
</evidence>
<sequence length="464" mass="51903">MRLPIALTNNSSLIPPNNSNNNILNSFLQFSDNELTGALHLRPRRSAVRCSVALADYDLQVQPTQAVEAALHRAMTTAAEAGHSRISRNWMEYQGSKNWEGLLDPLDENLRQEILRYGEFVEAAYRAFDFDPASPSFATCKYPRSTLLSRSGIRETGYRLTRHLRATCSVQLPQWMDRMPSWMSTQSSWIGYVAVCQDRKEIARLGRRDVVIALRGTATCLEWMENLRATLTGLHPGTGDDGPMVQRGFLSLYKSSTAASASLQETIRDEISRILRTYSNEPLSITVTGHSLGAALATLAAYDIRTTFSDCVPMVTVMSFGGPRVGNQSFRRRLEESGTKILRIVNSDDVVTKVPGFVLENGCKEVRAAADMNDNVDRPPVMTGLPGWFQRGVEEMRWVYADVGQELRLSSRVSPYHSKGNMATCHELKTYLQLVDGFVSSRCPFRATAKSLLSNMYYPEKSLF</sequence>
<dbReference type="SUPFAM" id="SSF53474">
    <property type="entry name" value="alpha/beta-Hydrolases"/>
    <property type="match status" value="1"/>
</dbReference>
<evidence type="ECO:0000256" key="8">
    <source>
        <dbReference type="ARBA" id="ARBA00023098"/>
    </source>
</evidence>
<dbReference type="InterPro" id="IPR002921">
    <property type="entry name" value="Fungal_lipase-type"/>
</dbReference>
<dbReference type="PANTHER" id="PTHR31403:SF8">
    <property type="entry name" value="PHOSPHOLIPASE A(1) DAD1, CHLOROPLASTIC-LIKE"/>
    <property type="match status" value="1"/>
</dbReference>
<evidence type="ECO:0000256" key="1">
    <source>
        <dbReference type="ARBA" id="ARBA00004229"/>
    </source>
</evidence>
<keyword evidence="3" id="KW-0150">Chloroplast</keyword>
<proteinExistence type="inferred from homology"/>
<comment type="caution">
    <text evidence="10">The sequence shown here is derived from an EMBL/GenBank/DDBJ whole genome shotgun (WGS) entry which is preliminary data.</text>
</comment>
<comment type="subcellular location">
    <subcellularLocation>
        <location evidence="1">Plastid</location>
        <location evidence="1">Chloroplast</location>
    </subcellularLocation>
</comment>
<dbReference type="GO" id="GO:0047714">
    <property type="term" value="F:galactolipase activity"/>
    <property type="evidence" value="ECO:0007669"/>
    <property type="project" value="UniProtKB-ARBA"/>
</dbReference>
<dbReference type="Pfam" id="PF01764">
    <property type="entry name" value="Lipase_3"/>
    <property type="match status" value="1"/>
</dbReference>
<dbReference type="PANTHER" id="PTHR31403">
    <property type="entry name" value="PHOSPHOLIPASE A1-IBETA2, CHLOROPLASTIC"/>
    <property type="match status" value="1"/>
</dbReference>
<keyword evidence="6" id="KW-0809">Transit peptide</keyword>
<feature type="domain" description="Fungal lipase-type" evidence="9">
    <location>
        <begin position="211"/>
        <end position="357"/>
    </location>
</feature>
<protein>
    <recommendedName>
        <fullName evidence="9">Fungal lipase-type domain-containing protein</fullName>
    </recommendedName>
</protein>
<accession>A0AAN7JVK0</accession>
<organism evidence="10 11">
    <name type="scientific">Trapa incisa</name>
    <dbReference type="NCBI Taxonomy" id="236973"/>
    <lineage>
        <taxon>Eukaryota</taxon>
        <taxon>Viridiplantae</taxon>
        <taxon>Streptophyta</taxon>
        <taxon>Embryophyta</taxon>
        <taxon>Tracheophyta</taxon>
        <taxon>Spermatophyta</taxon>
        <taxon>Magnoliopsida</taxon>
        <taxon>eudicotyledons</taxon>
        <taxon>Gunneridae</taxon>
        <taxon>Pentapetalae</taxon>
        <taxon>rosids</taxon>
        <taxon>malvids</taxon>
        <taxon>Myrtales</taxon>
        <taxon>Lythraceae</taxon>
        <taxon>Trapa</taxon>
    </lineage>
</organism>
<keyword evidence="11" id="KW-1185">Reference proteome</keyword>
<evidence type="ECO:0000256" key="4">
    <source>
        <dbReference type="ARBA" id="ARBA00022640"/>
    </source>
</evidence>
<dbReference type="GO" id="GO:0009507">
    <property type="term" value="C:chloroplast"/>
    <property type="evidence" value="ECO:0007669"/>
    <property type="project" value="UniProtKB-SubCell"/>
</dbReference>